<feature type="region of interest" description="Disordered" evidence="1">
    <location>
        <begin position="47"/>
        <end position="163"/>
    </location>
</feature>
<evidence type="ECO:0000313" key="2">
    <source>
        <dbReference type="EMBL" id="OLP75192.1"/>
    </source>
</evidence>
<accession>A0A1Q9BX11</accession>
<gene>
    <name evidence="2" type="ORF">AK812_SmicGene45051</name>
</gene>
<sequence length="944" mass="106156">MTHSKPLNSKKSATQKGDKINKTINVKGERARATTMKVKEINAEVDMVPFDAAEGEGSQQATRHRERYEARERGDLRHERPADDRVPQQKGGTTANAGTRPQQNIVNATLPDNKGTTGGSRLRGPHPNNVTRAERSKKEDMEATKPIQQQENNMEPKPDQLQQEEEWLGGRGRSTHLHLRYLAHGFWVGEVLATGSELTPPYGRVPGVAYHNVHDYNHYTLGQPKGIQKQKPGQGSRPFRGTHKPSVELINGENVAHLSNAQPEEQQFARGVLPRWRTGAEASPTAAITAGRGELRRINPAQMAATLVEVVRHILGDTLHATSVRNELSEVGELLEDVVADFGASIRLRDSAGIAEGRDALMEAVNILDEIVMNYDAAHDEFTMDPATLQDDLLRLAQQLQIVVPAHNNLLGDIRGELPSQRPSSNAQELYEGYGDELGVCPPTTLSPSPAGPDPAGDTEEGHRCALQLLSVLEREFPESYRSNGQCEADAIWLLLRGERLAEYIDGMNLPAEERMRGGQDDEHPGLRGVYQHHEGNARDGAMGRHVTQDRDVDRDRTGHPQDFEPTALMQTSLRGNTKEEQKPIQKGRKPHSDNDRTGTNKFNILAETRQMSYIFTKRNAIYVNSFPSSSKPVCWKERAVPFNRLKQSPSAAACLQCLQEGWCEYFGTPRVLRFTATGDQAKLGTLIENPSGEIHRQLRILRKKNHLHGCVSEERGQVAIDWPESRRAQVSEKRMSDEERKLFAGAKAVEEQAMNMRWILTRSRQTNDGQCTKEMCRERFFKEDPPPRRKGDRILGMVAGHVDDFLNEEDAEGQDLIRRMKEKFHWGDWDKDEFCQCGVTIKRTEEGFELSQPQYVAGISEIPVSANVFDKMTTEVLSIKGAEKRTNIVMISLKESRTPGIEIRWVHSEAQLANALTKVGNAKEMELFYRMRHHWRIVEDPQM</sequence>
<dbReference type="Proteomes" id="UP000186817">
    <property type="component" value="Unassembled WGS sequence"/>
</dbReference>
<feature type="compositionally biased region" description="Basic and acidic residues" evidence="1">
    <location>
        <begin position="547"/>
        <end position="563"/>
    </location>
</feature>
<dbReference type="AlphaFoldDB" id="A0A1Q9BX11"/>
<evidence type="ECO:0000256" key="1">
    <source>
        <dbReference type="SAM" id="MobiDB-lite"/>
    </source>
</evidence>
<name>A0A1Q9BX11_SYMMI</name>
<comment type="caution">
    <text evidence="2">The sequence shown here is derived from an EMBL/GenBank/DDBJ whole genome shotgun (WGS) entry which is preliminary data.</text>
</comment>
<organism evidence="2 3">
    <name type="scientific">Symbiodinium microadriaticum</name>
    <name type="common">Dinoflagellate</name>
    <name type="synonym">Zooxanthella microadriatica</name>
    <dbReference type="NCBI Taxonomy" id="2951"/>
    <lineage>
        <taxon>Eukaryota</taxon>
        <taxon>Sar</taxon>
        <taxon>Alveolata</taxon>
        <taxon>Dinophyceae</taxon>
        <taxon>Suessiales</taxon>
        <taxon>Symbiodiniaceae</taxon>
        <taxon>Symbiodinium</taxon>
    </lineage>
</organism>
<proteinExistence type="predicted"/>
<dbReference type="EMBL" id="LSRX01002705">
    <property type="protein sequence ID" value="OLP75192.1"/>
    <property type="molecule type" value="Genomic_DNA"/>
</dbReference>
<feature type="compositionally biased region" description="Basic and acidic residues" evidence="1">
    <location>
        <begin position="514"/>
        <end position="538"/>
    </location>
</feature>
<feature type="compositionally biased region" description="Basic and acidic residues" evidence="1">
    <location>
        <begin position="16"/>
        <end position="32"/>
    </location>
</feature>
<protein>
    <submittedName>
        <fullName evidence="2">Uncharacterized protein</fullName>
    </submittedName>
</protein>
<feature type="compositionally biased region" description="Basic and acidic residues" evidence="1">
    <location>
        <begin position="66"/>
        <end position="87"/>
    </location>
</feature>
<feature type="region of interest" description="Disordered" evidence="1">
    <location>
        <begin position="514"/>
        <end position="600"/>
    </location>
</feature>
<feature type="compositionally biased region" description="Polar residues" evidence="1">
    <location>
        <begin position="1"/>
        <end position="15"/>
    </location>
</feature>
<feature type="compositionally biased region" description="Basic and acidic residues" evidence="1">
    <location>
        <begin position="132"/>
        <end position="143"/>
    </location>
</feature>
<feature type="region of interest" description="Disordered" evidence="1">
    <location>
        <begin position="437"/>
        <end position="461"/>
    </location>
</feature>
<feature type="non-terminal residue" evidence="2">
    <location>
        <position position="944"/>
    </location>
</feature>
<feature type="region of interest" description="Disordered" evidence="1">
    <location>
        <begin position="1"/>
        <end position="32"/>
    </location>
</feature>
<evidence type="ECO:0000313" key="3">
    <source>
        <dbReference type="Proteomes" id="UP000186817"/>
    </source>
</evidence>
<dbReference type="OrthoDB" id="10306960at2759"/>
<keyword evidence="3" id="KW-1185">Reference proteome</keyword>
<feature type="compositionally biased region" description="Polar residues" evidence="1">
    <location>
        <begin position="90"/>
        <end position="107"/>
    </location>
</feature>
<reference evidence="2 3" key="1">
    <citation type="submission" date="2016-02" db="EMBL/GenBank/DDBJ databases">
        <title>Genome analysis of coral dinoflagellate symbionts highlights evolutionary adaptations to a symbiotic lifestyle.</title>
        <authorList>
            <person name="Aranda M."/>
            <person name="Li Y."/>
            <person name="Liew Y.J."/>
            <person name="Baumgarten S."/>
            <person name="Simakov O."/>
            <person name="Wilson M."/>
            <person name="Piel J."/>
            <person name="Ashoor H."/>
            <person name="Bougouffa S."/>
            <person name="Bajic V.B."/>
            <person name="Ryu T."/>
            <person name="Ravasi T."/>
            <person name="Bayer T."/>
            <person name="Micklem G."/>
            <person name="Kim H."/>
            <person name="Bhak J."/>
            <person name="Lajeunesse T.C."/>
            <person name="Voolstra C.R."/>
        </authorList>
    </citation>
    <scope>NUCLEOTIDE SEQUENCE [LARGE SCALE GENOMIC DNA]</scope>
    <source>
        <strain evidence="2 3">CCMP2467</strain>
    </source>
</reference>